<keyword evidence="3" id="KW-1185">Reference proteome</keyword>
<evidence type="ECO:0000313" key="3">
    <source>
        <dbReference type="Proteomes" id="UP001189429"/>
    </source>
</evidence>
<name>A0ABN9QFD2_9DINO</name>
<organism evidence="2 3">
    <name type="scientific">Prorocentrum cordatum</name>
    <dbReference type="NCBI Taxonomy" id="2364126"/>
    <lineage>
        <taxon>Eukaryota</taxon>
        <taxon>Sar</taxon>
        <taxon>Alveolata</taxon>
        <taxon>Dinophyceae</taxon>
        <taxon>Prorocentrales</taxon>
        <taxon>Prorocentraceae</taxon>
        <taxon>Prorocentrum</taxon>
    </lineage>
</organism>
<gene>
    <name evidence="2" type="ORF">PCOR1329_LOCUS11388</name>
</gene>
<reference evidence="2" key="1">
    <citation type="submission" date="2023-10" db="EMBL/GenBank/DDBJ databases">
        <authorList>
            <person name="Chen Y."/>
            <person name="Shah S."/>
            <person name="Dougan E. K."/>
            <person name="Thang M."/>
            <person name="Chan C."/>
        </authorList>
    </citation>
    <scope>NUCLEOTIDE SEQUENCE [LARGE SCALE GENOMIC DNA]</scope>
</reference>
<dbReference type="Proteomes" id="UP001189429">
    <property type="component" value="Unassembled WGS sequence"/>
</dbReference>
<sequence>MLPSSALSRMASGGWCAWSLEALRQEGAQRITVYNYARLHNVTFCASPWNSRLDHKGDGSALFRFIGGHLYGPPPKDSDVSNSRKISQKCNQGSLGTSPPTSTTWPRPMSS</sequence>
<comment type="caution">
    <text evidence="2">The sequence shown here is derived from an EMBL/GenBank/DDBJ whole genome shotgun (WGS) entry which is preliminary data.</text>
</comment>
<evidence type="ECO:0000256" key="1">
    <source>
        <dbReference type="SAM" id="MobiDB-lite"/>
    </source>
</evidence>
<protein>
    <submittedName>
        <fullName evidence="2">Uncharacterized protein</fullName>
    </submittedName>
</protein>
<evidence type="ECO:0000313" key="2">
    <source>
        <dbReference type="EMBL" id="CAK0804664.1"/>
    </source>
</evidence>
<feature type="compositionally biased region" description="Low complexity" evidence="1">
    <location>
        <begin position="97"/>
        <end position="111"/>
    </location>
</feature>
<proteinExistence type="predicted"/>
<dbReference type="EMBL" id="CAUYUJ010003290">
    <property type="protein sequence ID" value="CAK0804664.1"/>
    <property type="molecule type" value="Genomic_DNA"/>
</dbReference>
<feature type="compositionally biased region" description="Polar residues" evidence="1">
    <location>
        <begin position="80"/>
        <end position="96"/>
    </location>
</feature>
<feature type="region of interest" description="Disordered" evidence="1">
    <location>
        <begin position="72"/>
        <end position="111"/>
    </location>
</feature>
<accession>A0ABN9QFD2</accession>